<proteinExistence type="predicted"/>
<accession>A0A4S1CMI2</accession>
<dbReference type="RefSeq" id="WP_135869332.1">
    <property type="nucleotide sequence ID" value="NZ_SRSC01000001.1"/>
</dbReference>
<dbReference type="AlphaFoldDB" id="A0A4S1CMI2"/>
<gene>
    <name evidence="1" type="ORF">E4633_06080</name>
</gene>
<comment type="caution">
    <text evidence="1">The sequence shown here is derived from an EMBL/GenBank/DDBJ whole genome shotgun (WGS) entry which is preliminary data.</text>
</comment>
<evidence type="ECO:0000313" key="1">
    <source>
        <dbReference type="EMBL" id="TGU75021.1"/>
    </source>
</evidence>
<sequence>MSEYTEMPEDMEVQEMIIDRVLQNTGALLEICLVKHGKQYEAAIFVDKKYKPGPPLPRPLESPSGQATHWMGVRPKVGLSQEETEKIIYEVQGVNALHRITMKDTWGSLLDTV</sequence>
<keyword evidence="2" id="KW-1185">Reference proteome</keyword>
<dbReference type="EMBL" id="SRSC01000001">
    <property type="protein sequence ID" value="TGU75021.1"/>
    <property type="molecule type" value="Genomic_DNA"/>
</dbReference>
<reference evidence="1 2" key="1">
    <citation type="submission" date="2019-04" db="EMBL/GenBank/DDBJ databases">
        <title>Geobacter oryzae sp. nov., ferric-reducing bacteria isolated from paddy soil.</title>
        <authorList>
            <person name="Xu Z."/>
            <person name="Masuda Y."/>
            <person name="Itoh H."/>
            <person name="Senoo K."/>
        </authorList>
    </citation>
    <scope>NUCLEOTIDE SEQUENCE [LARGE SCALE GENOMIC DNA]</scope>
    <source>
        <strain evidence="1 2">Red111</strain>
    </source>
</reference>
<name>A0A4S1CMI2_9BACT</name>
<evidence type="ECO:0000313" key="2">
    <source>
        <dbReference type="Proteomes" id="UP000306416"/>
    </source>
</evidence>
<protein>
    <submittedName>
        <fullName evidence="1">Uncharacterized protein</fullName>
    </submittedName>
</protein>
<organism evidence="1 2">
    <name type="scientific">Geomonas terrae</name>
    <dbReference type="NCBI Taxonomy" id="2562681"/>
    <lineage>
        <taxon>Bacteria</taxon>
        <taxon>Pseudomonadati</taxon>
        <taxon>Thermodesulfobacteriota</taxon>
        <taxon>Desulfuromonadia</taxon>
        <taxon>Geobacterales</taxon>
        <taxon>Geobacteraceae</taxon>
        <taxon>Geomonas</taxon>
    </lineage>
</organism>
<dbReference type="Proteomes" id="UP000306416">
    <property type="component" value="Unassembled WGS sequence"/>
</dbReference>